<keyword evidence="3" id="KW-1185">Reference proteome</keyword>
<proteinExistence type="predicted"/>
<dbReference type="AlphaFoldDB" id="A0A2V2YMX9"/>
<evidence type="ECO:0000313" key="2">
    <source>
        <dbReference type="EMBL" id="PWV95681.1"/>
    </source>
</evidence>
<sequence length="833" mass="88367">MSNSPVQLQQFERNNYFYGKLLNVKDFQLEQRYMNEKRNLLNRFIHGTGVIGGLHVTLIDGKGFRVSPGTAIDASGREIVVAANEDRADIGKLAGYPIDFTSGDLYLSLQYVEVPFEPVPVVANAILGKEEVAANKIRETFNLVLSKKAPDKGVPVDTQYRKTVTVYENSQFIVERTVPSIANPGDIVEVVLKTTVKQQSSGSLLVEVTDTLPNQFTMLSGWKNNRVPFSLGGLTVGTVRTQRYYARAGEQSTGGAISGNVLINSVFYNGLNHSTIAIESERSVARLLAEQYFNQLQVVDPESDAVVIAKLKINNGLITEADESVRSFIYNNELLFELLVADRQRPVELPTHAATHGSGGEDEINVSNLSGVLAEPQKIAVQDEGSELTSRAKINFTGAGVVASDDPTNNRTNITIAGVSNVNNLPGTLTDPQKIVVQEEGTALTARSKINFIGPGVTATDDSANGRINVTISGAASSHALSHQDGGLDKINVNNLSGTLADPQKVVVQDEGIALTARTKINFTGAGVTAVDDPTNGRINVTIPGGGSGSGTGALISSGSVVFEGVYPGQNVVSPSIPHQLASSNVAIVLGVIRTVTSGGIDTSLIGKLETTIPDKLSTVEKLDTVSAIDNVTPVINADVLDKLKTADKLTDIVLPADKLDVISGISPSIAVTNPDPTPYPGPGPIVIPISTSTMHFGDLSYLEPELPSVMATYEINSPTTFTITLQDRRGLAVQAEYGVSWTVTWWAFASTTYTGSITVSSGLSSSLQKGVTPSPSTAQTLSASAEKLAVNEAVQEAVTEAAVETVKKTTTRKTTKDTSTPTTRSTDSPEEA</sequence>
<dbReference type="OrthoDB" id="1982228at2"/>
<name>A0A2V2YMX9_9BACL</name>
<organism evidence="2 3">
    <name type="scientific">Paenibacillus cellulosilyticus</name>
    <dbReference type="NCBI Taxonomy" id="375489"/>
    <lineage>
        <taxon>Bacteria</taxon>
        <taxon>Bacillati</taxon>
        <taxon>Bacillota</taxon>
        <taxon>Bacilli</taxon>
        <taxon>Bacillales</taxon>
        <taxon>Paenibacillaceae</taxon>
        <taxon>Paenibacillus</taxon>
    </lineage>
</organism>
<gene>
    <name evidence="2" type="ORF">DFQ01_12524</name>
</gene>
<evidence type="ECO:0000313" key="3">
    <source>
        <dbReference type="Proteomes" id="UP000246635"/>
    </source>
</evidence>
<feature type="region of interest" description="Disordered" evidence="1">
    <location>
        <begin position="804"/>
        <end position="833"/>
    </location>
</feature>
<comment type="caution">
    <text evidence="2">The sequence shown here is derived from an EMBL/GenBank/DDBJ whole genome shotgun (WGS) entry which is preliminary data.</text>
</comment>
<dbReference type="Proteomes" id="UP000246635">
    <property type="component" value="Unassembled WGS sequence"/>
</dbReference>
<protein>
    <submittedName>
        <fullName evidence="2">Uncharacterized protein</fullName>
    </submittedName>
</protein>
<accession>A0A2V2YMX9</accession>
<feature type="compositionally biased region" description="Low complexity" evidence="1">
    <location>
        <begin position="818"/>
        <end position="827"/>
    </location>
</feature>
<evidence type="ECO:0000256" key="1">
    <source>
        <dbReference type="SAM" id="MobiDB-lite"/>
    </source>
</evidence>
<dbReference type="EMBL" id="QGTQ01000025">
    <property type="protein sequence ID" value="PWV95681.1"/>
    <property type="molecule type" value="Genomic_DNA"/>
</dbReference>
<reference evidence="2 3" key="1">
    <citation type="submission" date="2018-05" db="EMBL/GenBank/DDBJ databases">
        <title>Genomic Encyclopedia of Type Strains, Phase III (KMG-III): the genomes of soil and plant-associated and newly described type strains.</title>
        <authorList>
            <person name="Whitman W."/>
        </authorList>
    </citation>
    <scope>NUCLEOTIDE SEQUENCE [LARGE SCALE GENOMIC DNA]</scope>
    <source>
        <strain evidence="2 3">CECT 5696</strain>
    </source>
</reference>
<dbReference type="RefSeq" id="WP_110046300.1">
    <property type="nucleotide sequence ID" value="NZ_CP054613.1"/>
</dbReference>